<dbReference type="InterPro" id="IPR017956">
    <property type="entry name" value="AT_hook_DNA-bd_motif"/>
</dbReference>
<protein>
    <recommendedName>
        <fullName evidence="5">H15 domain-containing protein</fullName>
    </recommendedName>
</protein>
<dbReference type="AlphaFoldDB" id="A0A835S7P9"/>
<keyword evidence="2" id="KW-0238">DNA-binding</keyword>
<comment type="subcellular location">
    <subcellularLocation>
        <location evidence="1">Nucleus</location>
    </subcellularLocation>
</comment>
<organism evidence="6 7">
    <name type="scientific">Vanilla planifolia</name>
    <name type="common">Vanilla</name>
    <dbReference type="NCBI Taxonomy" id="51239"/>
    <lineage>
        <taxon>Eukaryota</taxon>
        <taxon>Viridiplantae</taxon>
        <taxon>Streptophyta</taxon>
        <taxon>Embryophyta</taxon>
        <taxon>Tracheophyta</taxon>
        <taxon>Spermatophyta</taxon>
        <taxon>Magnoliopsida</taxon>
        <taxon>Liliopsida</taxon>
        <taxon>Asparagales</taxon>
        <taxon>Orchidaceae</taxon>
        <taxon>Vanilloideae</taxon>
        <taxon>Vanilleae</taxon>
        <taxon>Vanilla</taxon>
    </lineage>
</organism>
<dbReference type="GO" id="GO:0005730">
    <property type="term" value="C:nucleolus"/>
    <property type="evidence" value="ECO:0007669"/>
    <property type="project" value="TreeGrafter"/>
</dbReference>
<feature type="compositionally biased region" description="Basic residues" evidence="4">
    <location>
        <begin position="251"/>
        <end position="260"/>
    </location>
</feature>
<keyword evidence="3" id="KW-0539">Nucleus</keyword>
<dbReference type="SMART" id="SM00384">
    <property type="entry name" value="AT_hook"/>
    <property type="match status" value="5"/>
</dbReference>
<dbReference type="PRINTS" id="PR00929">
    <property type="entry name" value="ATHOOK"/>
</dbReference>
<dbReference type="PANTHER" id="PTHR11467">
    <property type="entry name" value="HISTONE H1"/>
    <property type="match status" value="1"/>
</dbReference>
<dbReference type="PROSITE" id="PS51504">
    <property type="entry name" value="H15"/>
    <property type="match status" value="1"/>
</dbReference>
<dbReference type="GO" id="GO:0030261">
    <property type="term" value="P:chromosome condensation"/>
    <property type="evidence" value="ECO:0007669"/>
    <property type="project" value="TreeGrafter"/>
</dbReference>
<reference evidence="6 7" key="1">
    <citation type="journal article" date="2020" name="Nat. Food">
        <title>A phased Vanilla planifolia genome enables genetic improvement of flavour and production.</title>
        <authorList>
            <person name="Hasing T."/>
            <person name="Tang H."/>
            <person name="Brym M."/>
            <person name="Khazi F."/>
            <person name="Huang T."/>
            <person name="Chambers A.H."/>
        </authorList>
    </citation>
    <scope>NUCLEOTIDE SEQUENCE [LARGE SCALE GENOMIC DNA]</scope>
    <source>
        <tissue evidence="6">Leaf</tissue>
    </source>
</reference>
<dbReference type="InterPro" id="IPR036390">
    <property type="entry name" value="WH_DNA-bd_sf"/>
</dbReference>
<proteinExistence type="predicted"/>
<dbReference type="SMART" id="SM00526">
    <property type="entry name" value="H15"/>
    <property type="match status" value="1"/>
</dbReference>
<evidence type="ECO:0000256" key="4">
    <source>
        <dbReference type="SAM" id="MobiDB-lite"/>
    </source>
</evidence>
<dbReference type="Gene3D" id="1.10.10.10">
    <property type="entry name" value="Winged helix-like DNA-binding domain superfamily/Winged helix DNA-binding domain"/>
    <property type="match status" value="1"/>
</dbReference>
<dbReference type="Pfam" id="PF00538">
    <property type="entry name" value="Linker_histone"/>
    <property type="match status" value="1"/>
</dbReference>
<feature type="compositionally biased region" description="Basic and acidic residues" evidence="4">
    <location>
        <begin position="277"/>
        <end position="286"/>
    </location>
</feature>
<dbReference type="Proteomes" id="UP000636800">
    <property type="component" value="Chromosome 1"/>
</dbReference>
<dbReference type="SUPFAM" id="SSF46785">
    <property type="entry name" value="Winged helix' DNA-binding domain"/>
    <property type="match status" value="1"/>
</dbReference>
<dbReference type="EMBL" id="JADCNL010000001">
    <property type="protein sequence ID" value="KAG0498858.1"/>
    <property type="molecule type" value="Genomic_DNA"/>
</dbReference>
<dbReference type="InterPro" id="IPR005818">
    <property type="entry name" value="Histone_H1/H5_H15"/>
</dbReference>
<evidence type="ECO:0000259" key="5">
    <source>
        <dbReference type="PROSITE" id="PS51504"/>
    </source>
</evidence>
<sequence length="319" mass="34838">MVAIVASPSPGSVTASARARNHLTYKNMILSAIEALKDPGGSSLNAISNFILENYSDLPPSHASLVAYYLRRLGSNGEVIMENHCYRLPPSVSAENNGVIVGSKRRGRPRKKVHSEFPVIGVSQKRRGRPPKLRGVAEVTLKRRSGRRPKTSDRPAAAVDSTPVYVLQQDEQLKSALLQIFRRATSIVLPEGFLNEKAVRAPVLILPTEFRSLIGGTTGKSNLYIHGVKRKPGRPRKNPSDQKQESIHLGAGKRKPGRPKKIVNTLLPRIIASSDVTLKKTEEPKSPESAQAKQATAGVEESKRKVGRPPKRSIAGRVE</sequence>
<keyword evidence="7" id="KW-1185">Reference proteome</keyword>
<feature type="domain" description="H15" evidence="5">
    <location>
        <begin position="21"/>
        <end position="90"/>
    </location>
</feature>
<feature type="region of interest" description="Disordered" evidence="4">
    <location>
        <begin position="274"/>
        <end position="319"/>
    </location>
</feature>
<accession>A0A835S7P9</accession>
<feature type="compositionally biased region" description="Basic residues" evidence="4">
    <location>
        <begin position="227"/>
        <end position="237"/>
    </location>
</feature>
<comment type="caution">
    <text evidence="6">The sequence shown here is derived from an EMBL/GenBank/DDBJ whole genome shotgun (WGS) entry which is preliminary data.</text>
</comment>
<dbReference type="InterPro" id="IPR036388">
    <property type="entry name" value="WH-like_DNA-bd_sf"/>
</dbReference>
<dbReference type="GO" id="GO:0006334">
    <property type="term" value="P:nucleosome assembly"/>
    <property type="evidence" value="ECO:0007669"/>
    <property type="project" value="InterPro"/>
</dbReference>
<dbReference type="GO" id="GO:0031492">
    <property type="term" value="F:nucleosomal DNA binding"/>
    <property type="evidence" value="ECO:0007669"/>
    <property type="project" value="TreeGrafter"/>
</dbReference>
<evidence type="ECO:0000313" key="6">
    <source>
        <dbReference type="EMBL" id="KAG0498858.1"/>
    </source>
</evidence>
<dbReference type="GO" id="GO:0003690">
    <property type="term" value="F:double-stranded DNA binding"/>
    <property type="evidence" value="ECO:0007669"/>
    <property type="project" value="TreeGrafter"/>
</dbReference>
<dbReference type="GO" id="GO:0045910">
    <property type="term" value="P:negative regulation of DNA recombination"/>
    <property type="evidence" value="ECO:0007669"/>
    <property type="project" value="TreeGrafter"/>
</dbReference>
<name>A0A835S7P9_VANPL</name>
<evidence type="ECO:0000256" key="3">
    <source>
        <dbReference type="ARBA" id="ARBA00023242"/>
    </source>
</evidence>
<feature type="region of interest" description="Disordered" evidence="4">
    <location>
        <begin position="221"/>
        <end position="260"/>
    </location>
</feature>
<dbReference type="PANTHER" id="PTHR11467:SF29">
    <property type="entry name" value="OS03G0711600 PROTEIN"/>
    <property type="match status" value="1"/>
</dbReference>
<evidence type="ECO:0000256" key="2">
    <source>
        <dbReference type="ARBA" id="ARBA00023125"/>
    </source>
</evidence>
<evidence type="ECO:0000313" key="7">
    <source>
        <dbReference type="Proteomes" id="UP000636800"/>
    </source>
</evidence>
<evidence type="ECO:0000256" key="1">
    <source>
        <dbReference type="ARBA" id="ARBA00004123"/>
    </source>
</evidence>
<dbReference type="GO" id="GO:0000786">
    <property type="term" value="C:nucleosome"/>
    <property type="evidence" value="ECO:0007669"/>
    <property type="project" value="InterPro"/>
</dbReference>
<gene>
    <name evidence="6" type="ORF">HPP92_003549</name>
</gene>